<dbReference type="GO" id="GO:0051607">
    <property type="term" value="P:defense response to virus"/>
    <property type="evidence" value="ECO:0007669"/>
    <property type="project" value="UniProtKB-KW"/>
</dbReference>
<evidence type="ECO:0000256" key="2">
    <source>
        <dbReference type="ARBA" id="ARBA00025626"/>
    </source>
</evidence>
<sequence length="293" mass="32300">MQIKCLSWGSISKVTMGNPNAGFTEGNIQTAKKIVAPDGSAFNYVSGQCQRHGLRERFAEIGEALSTPVDGEVETTLGDPLNYIDDDLFGYMIAVTGDNRKRTSPVRIAPLVSLFPYRGDRDLLTKTRKASDKGGNMVETEVYSAYLRGGGLIELDRVGKFEPSEIKETTLEIQKEERFRRLNLLLDSMMTLWTGGKQTNILSDISPKFIAFAFQTVKLPFLLESVTCDAKGKILAETLIDSITNYSNIIDRVIIGTTKVLDASELNAGANQNIEILPMTDAFSKVKEIISTI</sequence>
<dbReference type="InterPro" id="IPR010154">
    <property type="entry name" value="CRISPR-assoc_Cas7/Cst2/DevR"/>
</dbReference>
<dbReference type="EMBL" id="DSBT01000039">
    <property type="protein sequence ID" value="HDP76793.1"/>
    <property type="molecule type" value="Genomic_DNA"/>
</dbReference>
<reference evidence="3" key="1">
    <citation type="journal article" date="2020" name="mSystems">
        <title>Genome- and Community-Level Interaction Insights into Carbon Utilization and Element Cycling Functions of Hydrothermarchaeota in Hydrothermal Sediment.</title>
        <authorList>
            <person name="Zhou Z."/>
            <person name="Liu Y."/>
            <person name="Xu W."/>
            <person name="Pan J."/>
            <person name="Luo Z.H."/>
            <person name="Li M."/>
        </authorList>
    </citation>
    <scope>NUCLEOTIDE SEQUENCE [LARGE SCALE GENOMIC DNA]</scope>
    <source>
        <strain evidence="3">SpSt-1179</strain>
    </source>
</reference>
<comment type="caution">
    <text evidence="3">The sequence shown here is derived from an EMBL/GenBank/DDBJ whole genome shotgun (WGS) entry which is preliminary data.</text>
</comment>
<comment type="function">
    <text evidence="2">CRISPR (clustered regularly interspaced short palindromic repeat) is an adaptive immune system that provides protection against mobile genetic elements (viruses, transposable elements and conjugative plasmids). CRISPR clusters contain spacers, sequences complementary to antecedent mobile elements, and target invading nucleic acids. CRISPR clusters are transcribed and processed into CRISPR RNA (crRNA).</text>
</comment>
<proteinExistence type="predicted"/>
<dbReference type="InterPro" id="IPR013414">
    <property type="entry name" value="Cas7/Cst2/DevR_sub_I-B/Tneap"/>
</dbReference>
<name>A0A7C1CXA0_9BACT</name>
<protein>
    <submittedName>
        <fullName evidence="3">Type I-B CRISPR-associated protein Cas7/Cst2/DevR</fullName>
    </submittedName>
</protein>
<keyword evidence="1" id="KW-0051">Antiviral defense</keyword>
<accession>A0A7C1CXA0</accession>
<dbReference type="Pfam" id="PF01905">
    <property type="entry name" value="DevR"/>
    <property type="match status" value="1"/>
</dbReference>
<dbReference type="NCBIfam" id="TIGR02585">
    <property type="entry name" value="cas_Cst2_DevR"/>
    <property type="match status" value="1"/>
</dbReference>
<dbReference type="Proteomes" id="UP000886198">
    <property type="component" value="Unassembled WGS sequence"/>
</dbReference>
<gene>
    <name evidence="3" type="primary">cas7i</name>
    <name evidence="3" type="ORF">ENN47_01125</name>
</gene>
<organism evidence="3">
    <name type="scientific">Mesotoga infera</name>
    <dbReference type="NCBI Taxonomy" id="1236046"/>
    <lineage>
        <taxon>Bacteria</taxon>
        <taxon>Thermotogati</taxon>
        <taxon>Thermotogota</taxon>
        <taxon>Thermotogae</taxon>
        <taxon>Kosmotogales</taxon>
        <taxon>Kosmotogaceae</taxon>
        <taxon>Mesotoga</taxon>
    </lineage>
</organism>
<evidence type="ECO:0000256" key="1">
    <source>
        <dbReference type="ARBA" id="ARBA00023118"/>
    </source>
</evidence>
<dbReference type="AlphaFoldDB" id="A0A7C1CXA0"/>
<evidence type="ECO:0000313" key="3">
    <source>
        <dbReference type="EMBL" id="HDP76793.1"/>
    </source>
</evidence>
<dbReference type="NCBIfam" id="TIGR01875">
    <property type="entry name" value="cas_MJ0381"/>
    <property type="match status" value="1"/>
</dbReference>